<evidence type="ECO:0000256" key="3">
    <source>
        <dbReference type="ARBA" id="ARBA00023004"/>
    </source>
</evidence>
<dbReference type="Proteomes" id="UP000248168">
    <property type="component" value="Unassembled WGS sequence"/>
</dbReference>
<organism evidence="7 8">
    <name type="scientific">Nitrospira lenta</name>
    <dbReference type="NCBI Taxonomy" id="1436998"/>
    <lineage>
        <taxon>Bacteria</taxon>
        <taxon>Pseudomonadati</taxon>
        <taxon>Nitrospirota</taxon>
        <taxon>Nitrospiria</taxon>
        <taxon>Nitrospirales</taxon>
        <taxon>Nitrospiraceae</taxon>
        <taxon>Nitrospira</taxon>
    </lineage>
</organism>
<comment type="similarity">
    <text evidence="4">Belongs to the cyclic nucleotide phosphodiesterase class-III family.</text>
</comment>
<feature type="domain" description="Calcineurin-like phosphoesterase" evidence="6">
    <location>
        <begin position="7"/>
        <end position="274"/>
    </location>
</feature>
<name>A0A330LAV5_9BACT</name>
<dbReference type="AlphaFoldDB" id="A0A330LAV5"/>
<keyword evidence="5" id="KW-1133">Transmembrane helix</keyword>
<keyword evidence="3" id="KW-0408">Iron</keyword>
<evidence type="ECO:0000256" key="2">
    <source>
        <dbReference type="ARBA" id="ARBA00022801"/>
    </source>
</evidence>
<dbReference type="GO" id="GO:0016787">
    <property type="term" value="F:hydrolase activity"/>
    <property type="evidence" value="ECO:0007669"/>
    <property type="project" value="UniProtKB-KW"/>
</dbReference>
<keyword evidence="1" id="KW-0479">Metal-binding</keyword>
<proteinExistence type="inferred from homology"/>
<dbReference type="InParanoid" id="A0A330LAV5"/>
<evidence type="ECO:0000256" key="1">
    <source>
        <dbReference type="ARBA" id="ARBA00022723"/>
    </source>
</evidence>
<reference evidence="8" key="1">
    <citation type="submission" date="2018-04" db="EMBL/GenBank/DDBJ databases">
        <authorList>
            <person name="Lucker S."/>
            <person name="Sakoula D."/>
        </authorList>
    </citation>
    <scope>NUCLEOTIDE SEQUENCE [LARGE SCALE GENOMIC DNA]</scope>
</reference>
<dbReference type="SUPFAM" id="SSF56300">
    <property type="entry name" value="Metallo-dependent phosphatases"/>
    <property type="match status" value="1"/>
</dbReference>
<protein>
    <recommendedName>
        <fullName evidence="6">Calcineurin-like phosphoesterase domain-containing protein</fullName>
    </recommendedName>
</protein>
<dbReference type="GO" id="GO:0046872">
    <property type="term" value="F:metal ion binding"/>
    <property type="evidence" value="ECO:0007669"/>
    <property type="project" value="UniProtKB-KW"/>
</dbReference>
<evidence type="ECO:0000259" key="6">
    <source>
        <dbReference type="Pfam" id="PF00149"/>
    </source>
</evidence>
<sequence>MPSPHTFRIIHCSDPHWGRQFNPEIWKDFVLKAVDRQPHLLLITGDCVDTPWGWTLNSAKRDLDELDTKLNSGRGDTDRCHIRMTPGNHDVRLTGLIPVQPWVTIPLTGLFFGAILSLAMCLGLLSFWTVFLLTTGMMVILALLHFLCISQFSRVFHNRLSSTPEQFLINNICVELFYFDSATEPILSAEGMVRLRDFITATQTPVPVPPLTNPTPQPPNQLAYRIAMTHHHAIGIPHDHQQERLMIMRNSGAFLSELTAQHIRLILHGHKHHPHFSRLTVNAERPEEFQIGVLGAGTLTRGNPLPEPHGFHFYYLELDANLNMNATPFLSHGGAFHPQPSFYIEAIHEAIRRQRTFAETAYGMKAKTLKSVTTVFPDGDTRERVEFLNFQIVNQTQRYTQLPQVSQASVDRGHIEGFIAGPLDAQCPPSLHLRPDPTRFNLREQCGQVEFGTGIYANNPPFSFFTEFHALNSVAMSVQQHEERYGKPPQPRTESTVLVTPPYPVDGLEIIIEFPAKFQIAGRPELNVENSDSQRLNIIEQEYRAGLVYDTATNVIRLTVNNPSPDTTFLIRWGLCHVEPPEARAVAHLSGTTKQLQRTLLDLSWGKNRSGLNRTNWDEFQKVARVAEDLIRDKLGVGSSAHDPLEVSLMVYDHEKACLRIIGGNYLVTDERATKTLAYGDGIAGRCHKTNAMRLFIKSNNQTTRAPFGYLPWANYPSPAGIPHEVLFCLPLTNPDEGSLIYGVLNIGSKRADSKLLMLERPADETPQKTKERDDLFLLLNMICFTALSKTIEDPPLTTHPASDTLTP</sequence>
<keyword evidence="5" id="KW-0472">Membrane</keyword>
<evidence type="ECO:0000313" key="7">
    <source>
        <dbReference type="EMBL" id="SPP64134.1"/>
    </source>
</evidence>
<keyword evidence="2" id="KW-0378">Hydrolase</keyword>
<dbReference type="PANTHER" id="PTHR42988">
    <property type="entry name" value="PHOSPHOHYDROLASE"/>
    <property type="match status" value="1"/>
</dbReference>
<dbReference type="Pfam" id="PF00149">
    <property type="entry name" value="Metallophos"/>
    <property type="match status" value="1"/>
</dbReference>
<dbReference type="RefSeq" id="WP_181416645.1">
    <property type="nucleotide sequence ID" value="NZ_OUNR01000002.1"/>
</dbReference>
<evidence type="ECO:0000256" key="5">
    <source>
        <dbReference type="SAM" id="Phobius"/>
    </source>
</evidence>
<evidence type="ECO:0000256" key="4">
    <source>
        <dbReference type="ARBA" id="ARBA00025742"/>
    </source>
</evidence>
<keyword evidence="5" id="KW-0812">Transmembrane</keyword>
<dbReference type="PANTHER" id="PTHR42988:SF2">
    <property type="entry name" value="CYCLIC NUCLEOTIDE PHOSPHODIESTERASE CBUA0032-RELATED"/>
    <property type="match status" value="1"/>
</dbReference>
<gene>
    <name evidence="7" type="ORF">NITLEN_100004</name>
</gene>
<dbReference type="InterPro" id="IPR004843">
    <property type="entry name" value="Calcineurin-like_PHP"/>
</dbReference>
<evidence type="ECO:0000313" key="8">
    <source>
        <dbReference type="Proteomes" id="UP000248168"/>
    </source>
</evidence>
<keyword evidence="8" id="KW-1185">Reference proteome</keyword>
<feature type="transmembrane region" description="Helical" evidence="5">
    <location>
        <begin position="102"/>
        <end position="125"/>
    </location>
</feature>
<accession>A0A330LAV5</accession>
<dbReference type="EMBL" id="OUNR01000002">
    <property type="protein sequence ID" value="SPP64134.1"/>
    <property type="molecule type" value="Genomic_DNA"/>
</dbReference>
<feature type="transmembrane region" description="Helical" evidence="5">
    <location>
        <begin position="131"/>
        <end position="149"/>
    </location>
</feature>
<dbReference type="InterPro" id="IPR050884">
    <property type="entry name" value="CNP_phosphodiesterase-III"/>
</dbReference>
<dbReference type="InterPro" id="IPR029052">
    <property type="entry name" value="Metallo-depent_PP-like"/>
</dbReference>
<dbReference type="Gene3D" id="3.60.21.10">
    <property type="match status" value="1"/>
</dbReference>